<evidence type="ECO:0000256" key="3">
    <source>
        <dbReference type="ARBA" id="ARBA00022691"/>
    </source>
</evidence>
<dbReference type="Gene3D" id="3.40.1780.10">
    <property type="entry name" value="QueA-like"/>
    <property type="match status" value="1"/>
</dbReference>
<comment type="similarity">
    <text evidence="5">Belongs to the QueA family.</text>
</comment>
<evidence type="ECO:0000256" key="2">
    <source>
        <dbReference type="ARBA" id="ARBA00022679"/>
    </source>
</evidence>
<organism evidence="6 7">
    <name type="scientific">Reichenbachiella agarivorans</name>
    <dbReference type="NCBI Taxonomy" id="2979464"/>
    <lineage>
        <taxon>Bacteria</taxon>
        <taxon>Pseudomonadati</taxon>
        <taxon>Bacteroidota</taxon>
        <taxon>Cytophagia</taxon>
        <taxon>Cytophagales</taxon>
        <taxon>Reichenbachiellaceae</taxon>
        <taxon>Reichenbachiella</taxon>
    </lineage>
</organism>
<keyword evidence="1 5" id="KW-0963">Cytoplasm</keyword>
<dbReference type="InterPro" id="IPR042118">
    <property type="entry name" value="QueA_dom1"/>
</dbReference>
<dbReference type="InterPro" id="IPR036100">
    <property type="entry name" value="QueA_sf"/>
</dbReference>
<dbReference type="Gene3D" id="2.40.10.240">
    <property type="entry name" value="QueA-like"/>
    <property type="match status" value="1"/>
</dbReference>
<reference evidence="6" key="1">
    <citation type="submission" date="2022-09" db="EMBL/GenBank/DDBJ databases">
        <title>Comparative genomics and taxonomic characterization of three novel marine species of genus Reichenbachiella exhibiting antioxidant and polysaccharide degradation activities.</title>
        <authorList>
            <person name="Muhammad N."/>
            <person name="Lee Y.-J."/>
            <person name="Ko J."/>
            <person name="Kim S.-G."/>
        </authorList>
    </citation>
    <scope>NUCLEOTIDE SEQUENCE</scope>
    <source>
        <strain evidence="6">BKB1-1</strain>
    </source>
</reference>
<comment type="function">
    <text evidence="5">Transfers and isomerizes the ribose moiety from AdoMet to the 7-aminomethyl group of 7-deazaguanine (preQ1-tRNA) to give epoxyqueuosine (oQ-tRNA).</text>
</comment>
<evidence type="ECO:0000256" key="1">
    <source>
        <dbReference type="ARBA" id="ARBA00022490"/>
    </source>
</evidence>
<accession>A0ABY6CTW6</accession>
<proteinExistence type="inferred from homology"/>
<dbReference type="Proteomes" id="UP001065174">
    <property type="component" value="Chromosome"/>
</dbReference>
<dbReference type="PANTHER" id="PTHR30307">
    <property type="entry name" value="S-ADENOSYLMETHIONINE:TRNA RIBOSYLTRANSFERASE-ISOMERASE"/>
    <property type="match status" value="1"/>
</dbReference>
<keyword evidence="7" id="KW-1185">Reference proteome</keyword>
<evidence type="ECO:0000256" key="4">
    <source>
        <dbReference type="ARBA" id="ARBA00022785"/>
    </source>
</evidence>
<gene>
    <name evidence="5" type="primary">queA</name>
    <name evidence="6" type="ORF">N6H18_08360</name>
</gene>
<evidence type="ECO:0000256" key="5">
    <source>
        <dbReference type="HAMAP-Rule" id="MF_00113"/>
    </source>
</evidence>
<name>A0ABY6CTW6_9BACT</name>
<keyword evidence="2 5" id="KW-0808">Transferase</keyword>
<keyword evidence="4 5" id="KW-0671">Queuosine biosynthesis</keyword>
<dbReference type="RefSeq" id="WP_262311382.1">
    <property type="nucleotide sequence ID" value="NZ_CP106679.1"/>
</dbReference>
<protein>
    <recommendedName>
        <fullName evidence="5">S-adenosylmethionine:tRNA ribosyltransferase-isomerase</fullName>
        <ecNumber evidence="5">2.4.99.17</ecNumber>
    </recommendedName>
    <alternativeName>
        <fullName evidence="5">Queuosine biosynthesis protein QueA</fullName>
    </alternativeName>
</protein>
<comment type="pathway">
    <text evidence="5">tRNA modification; tRNA-queuosine biosynthesis.</text>
</comment>
<dbReference type="HAMAP" id="MF_00113">
    <property type="entry name" value="QueA"/>
    <property type="match status" value="1"/>
</dbReference>
<dbReference type="EMBL" id="CP106679">
    <property type="protein sequence ID" value="UXP33956.1"/>
    <property type="molecule type" value="Genomic_DNA"/>
</dbReference>
<evidence type="ECO:0000313" key="7">
    <source>
        <dbReference type="Proteomes" id="UP001065174"/>
    </source>
</evidence>
<dbReference type="InterPro" id="IPR003699">
    <property type="entry name" value="QueA"/>
</dbReference>
<comment type="subunit">
    <text evidence="5">Monomer.</text>
</comment>
<dbReference type="SUPFAM" id="SSF111337">
    <property type="entry name" value="QueA-like"/>
    <property type="match status" value="1"/>
</dbReference>
<dbReference type="PANTHER" id="PTHR30307:SF0">
    <property type="entry name" value="S-ADENOSYLMETHIONINE:TRNA RIBOSYLTRANSFERASE-ISOMERASE"/>
    <property type="match status" value="1"/>
</dbReference>
<dbReference type="Pfam" id="PF02547">
    <property type="entry name" value="Queuosine_synth"/>
    <property type="match status" value="1"/>
</dbReference>
<evidence type="ECO:0000313" key="6">
    <source>
        <dbReference type="EMBL" id="UXP33956.1"/>
    </source>
</evidence>
<comment type="catalytic activity">
    <reaction evidence="5">
        <text>7-aminomethyl-7-carbaguanosine(34) in tRNA + S-adenosyl-L-methionine = epoxyqueuosine(34) in tRNA + adenine + L-methionine + 2 H(+)</text>
        <dbReference type="Rhea" id="RHEA:32155"/>
        <dbReference type="Rhea" id="RHEA-COMP:10342"/>
        <dbReference type="Rhea" id="RHEA-COMP:18582"/>
        <dbReference type="ChEBI" id="CHEBI:15378"/>
        <dbReference type="ChEBI" id="CHEBI:16708"/>
        <dbReference type="ChEBI" id="CHEBI:57844"/>
        <dbReference type="ChEBI" id="CHEBI:59789"/>
        <dbReference type="ChEBI" id="CHEBI:82833"/>
        <dbReference type="ChEBI" id="CHEBI:194443"/>
        <dbReference type="EC" id="2.4.99.17"/>
    </reaction>
</comment>
<dbReference type="EC" id="2.4.99.17" evidence="5"/>
<keyword evidence="3 5" id="KW-0949">S-adenosyl-L-methionine</keyword>
<sequence length="399" mass="45911">MSNENTKLEKYLFELPDEKIAKHPLENRDASKLLVYKQNKIQHDYFKNLLDHIPAHSTIFLNNTKVIAARLYFQKDTGAKIEVFLTEPNSPETEFQQALKVKNRCTWKCMIGNLKKWKEDTSIHLQLDHISLHAKLIDRIAGLVEFAWNTEDEFLSIIEAAGHVPLPPYLNREEIAADKERYQTVFSEKEGAVAAPTAGLHFTQATLDSLTDHGHTIDRLTLHVSAGTFRPIKTEDFREHDMHNERIIIHRHNLTNILHSSGPIIAVGTTAMRTLESTYWYGTMLTQNPHSNFHILKDTAYNPALSGISLHDSIQAILHKMDQEQVDNLHGETEIFIYPSYEFRVVEGLFTNFHMPSSTLVLLVAAFVGDDWREIYNQALQQDYRFLSYGDTSFLLRQK</sequence>
<comment type="subcellular location">
    <subcellularLocation>
        <location evidence="5">Cytoplasm</location>
    </subcellularLocation>
</comment>
<dbReference type="InterPro" id="IPR042119">
    <property type="entry name" value="QueA_dom2"/>
</dbReference>